<keyword evidence="2" id="KW-1185">Reference proteome</keyword>
<dbReference type="Proteomes" id="UP001631993">
    <property type="component" value="Unassembled WGS sequence"/>
</dbReference>
<dbReference type="RefSeq" id="WP_369278225.1">
    <property type="nucleotide sequence ID" value="NZ_JBJVMW010000054.1"/>
</dbReference>
<accession>A0ABW9IES4</accession>
<sequence>MRRTTDPVYRDRMRDHRRLRKLTVDDTTTYLWTVRHRHRDGQRCRDVLTLARDGVRTRIVFREGEGRYVGGGAYSHSGGVGDRTHHLNLHRPGTVRALLDEAVRRGLLPREGRGGQEGELDGWILFDAVSRAAATS</sequence>
<dbReference type="EMBL" id="JBJVNE010000005">
    <property type="protein sequence ID" value="MFM9647005.1"/>
    <property type="molecule type" value="Genomic_DNA"/>
</dbReference>
<comment type="caution">
    <text evidence="1">The sequence shown here is derived from an EMBL/GenBank/DDBJ whole genome shotgun (WGS) entry which is preliminary data.</text>
</comment>
<name>A0ABW9IES4_STRGJ</name>
<evidence type="ECO:0000313" key="1">
    <source>
        <dbReference type="EMBL" id="MFM9647005.1"/>
    </source>
</evidence>
<evidence type="ECO:0000313" key="2">
    <source>
        <dbReference type="Proteomes" id="UP001631993"/>
    </source>
</evidence>
<gene>
    <name evidence="1" type="ORF">ACKI1S_12760</name>
</gene>
<organism evidence="1 2">
    <name type="scientific">Streptomyces galilaeus</name>
    <dbReference type="NCBI Taxonomy" id="33899"/>
    <lineage>
        <taxon>Bacteria</taxon>
        <taxon>Bacillati</taxon>
        <taxon>Actinomycetota</taxon>
        <taxon>Actinomycetes</taxon>
        <taxon>Kitasatosporales</taxon>
        <taxon>Streptomycetaceae</taxon>
        <taxon>Streptomyces</taxon>
    </lineage>
</organism>
<reference evidence="1 2" key="1">
    <citation type="submission" date="2024-12" db="EMBL/GenBank/DDBJ databases">
        <title>Forecasting of Potato common scab and diversities of Pathogenic streptomyces spp. in china.</title>
        <authorList>
            <person name="Handique U."/>
            <person name="Wu J."/>
        </authorList>
    </citation>
    <scope>NUCLEOTIDE SEQUENCE [LARGE SCALE GENOMIC DNA]</scope>
    <source>
        <strain evidence="1 2">ZRIMU1585</strain>
    </source>
</reference>
<proteinExistence type="predicted"/>
<protein>
    <submittedName>
        <fullName evidence="1">Uncharacterized protein</fullName>
    </submittedName>
</protein>